<name>A0A8S5RBR2_9VIRU</name>
<sequence>MNAFSISTASIFVICDFIHILDTFLITANVSPYRVSPPYPYIGE</sequence>
<reference evidence="1" key="1">
    <citation type="journal article" date="2021" name="Proc. Natl. Acad. Sci. U.S.A.">
        <title>A Catalog of Tens of Thousands of Viruses from Human Metagenomes Reveals Hidden Associations with Chronic Diseases.</title>
        <authorList>
            <person name="Tisza M.J."/>
            <person name="Buck C.B."/>
        </authorList>
    </citation>
    <scope>NUCLEOTIDE SEQUENCE</scope>
    <source>
        <strain evidence="1">Ct9pU4</strain>
    </source>
</reference>
<proteinExistence type="predicted"/>
<protein>
    <submittedName>
        <fullName evidence="1">Uncharacterized protein</fullName>
    </submittedName>
</protein>
<evidence type="ECO:0000313" key="1">
    <source>
        <dbReference type="EMBL" id="DAE28501.1"/>
    </source>
</evidence>
<accession>A0A8S5RBR2</accession>
<dbReference type="EMBL" id="BK059087">
    <property type="protein sequence ID" value="DAE28501.1"/>
    <property type="molecule type" value="Genomic_DNA"/>
</dbReference>
<organism evidence="1">
    <name type="scientific">virus sp. ct9pU4</name>
    <dbReference type="NCBI Taxonomy" id="2828248"/>
    <lineage>
        <taxon>Viruses</taxon>
    </lineage>
</organism>